<gene>
    <name evidence="1" type="ORF">SAMN05421879_102244</name>
</gene>
<protein>
    <submittedName>
        <fullName evidence="1">Uncharacterized protein</fullName>
    </submittedName>
</protein>
<evidence type="ECO:0000313" key="1">
    <source>
        <dbReference type="EMBL" id="SOC53886.1"/>
    </source>
</evidence>
<keyword evidence="2" id="KW-1185">Reference proteome</keyword>
<dbReference type="Proteomes" id="UP000219688">
    <property type="component" value="Unassembled WGS sequence"/>
</dbReference>
<organism evidence="1 2">
    <name type="scientific">Ornithinimicrobium cerasi</name>
    <dbReference type="NCBI Taxonomy" id="2248773"/>
    <lineage>
        <taxon>Bacteria</taxon>
        <taxon>Bacillati</taxon>
        <taxon>Actinomycetota</taxon>
        <taxon>Actinomycetes</taxon>
        <taxon>Micrococcales</taxon>
        <taxon>Ornithinimicrobiaceae</taxon>
        <taxon>Ornithinimicrobium</taxon>
    </lineage>
</organism>
<dbReference type="AlphaFoldDB" id="A0A285VL01"/>
<accession>A0A285VL01</accession>
<proteinExistence type="predicted"/>
<dbReference type="EMBL" id="OBQK01000002">
    <property type="protein sequence ID" value="SOC53886.1"/>
    <property type="molecule type" value="Genomic_DNA"/>
</dbReference>
<reference evidence="2" key="1">
    <citation type="submission" date="2017-08" db="EMBL/GenBank/DDBJ databases">
        <authorList>
            <person name="Varghese N."/>
            <person name="Submissions S."/>
        </authorList>
    </citation>
    <scope>NUCLEOTIDE SEQUENCE [LARGE SCALE GENOMIC DNA]</scope>
    <source>
        <strain evidence="2">USBA17B2</strain>
    </source>
</reference>
<sequence length="99" mass="10811">MTGPDQRVGADVELERVVRRWQQLPLDRALPAGPGFLEVVQSLADAVSDAEGMPHDPVPDLGAAVLPDQLRVMVHDWRSAGLAEEELAQRLTALRRALP</sequence>
<name>A0A285VL01_9MICO</name>
<evidence type="ECO:0000313" key="2">
    <source>
        <dbReference type="Proteomes" id="UP000219688"/>
    </source>
</evidence>
<dbReference type="RefSeq" id="WP_097187277.1">
    <property type="nucleotide sequence ID" value="NZ_OBQK01000002.1"/>
</dbReference>